<evidence type="ECO:0000313" key="7">
    <source>
        <dbReference type="Proteomes" id="UP000600799"/>
    </source>
</evidence>
<keyword evidence="2 3" id="KW-0040">ANK repeat</keyword>
<dbReference type="Gene3D" id="1.25.40.20">
    <property type="entry name" value="Ankyrin repeat-containing domain"/>
    <property type="match status" value="1"/>
</dbReference>
<keyword evidence="7" id="KW-1185">Reference proteome</keyword>
<feature type="repeat" description="ANK" evidence="3">
    <location>
        <begin position="65"/>
        <end position="97"/>
    </location>
</feature>
<evidence type="ECO:0000256" key="2">
    <source>
        <dbReference type="ARBA" id="ARBA00023043"/>
    </source>
</evidence>
<feature type="repeat" description="ANK" evidence="3">
    <location>
        <begin position="131"/>
        <end position="163"/>
    </location>
</feature>
<dbReference type="PROSITE" id="PS50297">
    <property type="entry name" value="ANK_REP_REGION"/>
    <property type="match status" value="3"/>
</dbReference>
<feature type="repeat" description="ANK" evidence="3">
    <location>
        <begin position="98"/>
        <end position="130"/>
    </location>
</feature>
<proteinExistence type="predicted"/>
<protein>
    <submittedName>
        <fullName evidence="6">Ankyrin repeat domain-containing protein</fullName>
    </submittedName>
</protein>
<accession>A0ABS0HL49</accession>
<dbReference type="Proteomes" id="UP000600799">
    <property type="component" value="Unassembled WGS sequence"/>
</dbReference>
<feature type="chain" id="PRO_5047406814" evidence="5">
    <location>
        <begin position="27"/>
        <end position="204"/>
    </location>
</feature>
<dbReference type="Pfam" id="PF12796">
    <property type="entry name" value="Ank_2"/>
    <property type="match status" value="1"/>
</dbReference>
<keyword evidence="5" id="KW-0732">Signal</keyword>
<dbReference type="InterPro" id="IPR036770">
    <property type="entry name" value="Ankyrin_rpt-contain_sf"/>
</dbReference>
<feature type="region of interest" description="Disordered" evidence="4">
    <location>
        <begin position="182"/>
        <end position="204"/>
    </location>
</feature>
<dbReference type="PANTHER" id="PTHR24171">
    <property type="entry name" value="ANKYRIN REPEAT DOMAIN-CONTAINING PROTEIN 39-RELATED"/>
    <property type="match status" value="1"/>
</dbReference>
<feature type="compositionally biased region" description="Basic and acidic residues" evidence="4">
    <location>
        <begin position="183"/>
        <end position="192"/>
    </location>
</feature>
<evidence type="ECO:0000313" key="6">
    <source>
        <dbReference type="EMBL" id="MBF9152967.1"/>
    </source>
</evidence>
<sequence length="204" mass="21962">MLSNKRRPLTVMAMLLAAALVTPAQAQFSDSYKFLEAVRKKEGDKVTEALNEPGTQIVNTKDYTTGQTALHIVVARRDLVWVQFLIAKGANVNARDNRGVTPLVAASEMGFLEGVDELIKSGARVDEANNTGETPLISAVHRKDLALVRMLIKAGANPDRPDNSGRSARDYAALDKGSPVLGELEKASKEAKASAPKKTYGPSF</sequence>
<gene>
    <name evidence="6" type="ORF">I2488_18340</name>
</gene>
<name>A0ABS0HL49_9SPHN</name>
<evidence type="ECO:0000256" key="3">
    <source>
        <dbReference type="PROSITE-ProRule" id="PRU00023"/>
    </source>
</evidence>
<dbReference type="PANTHER" id="PTHR24171:SF9">
    <property type="entry name" value="ANKYRIN REPEAT DOMAIN-CONTAINING PROTEIN 39"/>
    <property type="match status" value="1"/>
</dbReference>
<dbReference type="PROSITE" id="PS50088">
    <property type="entry name" value="ANK_REPEAT"/>
    <property type="match status" value="3"/>
</dbReference>
<dbReference type="InterPro" id="IPR002110">
    <property type="entry name" value="Ankyrin_rpt"/>
</dbReference>
<evidence type="ECO:0000256" key="1">
    <source>
        <dbReference type="ARBA" id="ARBA00022737"/>
    </source>
</evidence>
<dbReference type="SMART" id="SM00248">
    <property type="entry name" value="ANK"/>
    <property type="match status" value="3"/>
</dbReference>
<dbReference type="EMBL" id="JADQDC010000018">
    <property type="protein sequence ID" value="MBF9152967.1"/>
    <property type="molecule type" value="Genomic_DNA"/>
</dbReference>
<reference evidence="6 7" key="1">
    <citation type="submission" date="2020-11" db="EMBL/GenBank/DDBJ databases">
        <title>The genome sequence of Novosphingobium sp. 1Y9A.</title>
        <authorList>
            <person name="Liu Y."/>
        </authorList>
    </citation>
    <scope>NUCLEOTIDE SEQUENCE [LARGE SCALE GENOMIC DNA]</scope>
    <source>
        <strain evidence="6 7">1Y9A</strain>
    </source>
</reference>
<feature type="signal peptide" evidence="5">
    <location>
        <begin position="1"/>
        <end position="26"/>
    </location>
</feature>
<evidence type="ECO:0000256" key="5">
    <source>
        <dbReference type="SAM" id="SignalP"/>
    </source>
</evidence>
<keyword evidence="1" id="KW-0677">Repeat</keyword>
<evidence type="ECO:0000256" key="4">
    <source>
        <dbReference type="SAM" id="MobiDB-lite"/>
    </source>
</evidence>
<organism evidence="6 7">
    <name type="scientific">Novosphingobium jiangmenense</name>
    <dbReference type="NCBI Taxonomy" id="2791981"/>
    <lineage>
        <taxon>Bacteria</taxon>
        <taxon>Pseudomonadati</taxon>
        <taxon>Pseudomonadota</taxon>
        <taxon>Alphaproteobacteria</taxon>
        <taxon>Sphingomonadales</taxon>
        <taxon>Sphingomonadaceae</taxon>
        <taxon>Novosphingobium</taxon>
    </lineage>
</organism>
<dbReference type="Pfam" id="PF00023">
    <property type="entry name" value="Ank"/>
    <property type="match status" value="1"/>
</dbReference>
<comment type="caution">
    <text evidence="6">The sequence shown here is derived from an EMBL/GenBank/DDBJ whole genome shotgun (WGS) entry which is preliminary data.</text>
</comment>
<dbReference type="SUPFAM" id="SSF48403">
    <property type="entry name" value="Ankyrin repeat"/>
    <property type="match status" value="1"/>
</dbReference>
<dbReference type="RefSeq" id="WP_196277235.1">
    <property type="nucleotide sequence ID" value="NZ_JADQDC010000018.1"/>
</dbReference>